<reference evidence="6 7" key="1">
    <citation type="journal article" date="2019" name="Nat. Microbiol.">
        <title>Mediterranean grassland soil C-N compound turnover is dependent on rainfall and depth, and is mediated by genomically divergent microorganisms.</title>
        <authorList>
            <person name="Diamond S."/>
            <person name="Andeer P.F."/>
            <person name="Li Z."/>
            <person name="Crits-Christoph A."/>
            <person name="Burstein D."/>
            <person name="Anantharaman K."/>
            <person name="Lane K.R."/>
            <person name="Thomas B.C."/>
            <person name="Pan C."/>
            <person name="Northen T.R."/>
            <person name="Banfield J.F."/>
        </authorList>
    </citation>
    <scope>NUCLEOTIDE SEQUENCE [LARGE SCALE GENOMIC DNA]</scope>
    <source>
        <strain evidence="6">WS_3</strain>
    </source>
</reference>
<keyword evidence="4" id="KW-0812">Transmembrane</keyword>
<dbReference type="EMBL" id="VBOT01000134">
    <property type="protein sequence ID" value="TMQ48763.1"/>
    <property type="molecule type" value="Genomic_DNA"/>
</dbReference>
<evidence type="ECO:0000313" key="6">
    <source>
        <dbReference type="EMBL" id="TMQ48763.1"/>
    </source>
</evidence>
<feature type="domain" description="Tyrosine-protein kinase G-rich" evidence="5">
    <location>
        <begin position="387"/>
        <end position="462"/>
    </location>
</feature>
<evidence type="ECO:0000256" key="2">
    <source>
        <dbReference type="ARBA" id="ARBA00022840"/>
    </source>
</evidence>
<evidence type="ECO:0000259" key="5">
    <source>
        <dbReference type="Pfam" id="PF13807"/>
    </source>
</evidence>
<keyword evidence="4" id="KW-0472">Membrane</keyword>
<dbReference type="Proteomes" id="UP000320184">
    <property type="component" value="Unassembled WGS sequence"/>
</dbReference>
<dbReference type="AlphaFoldDB" id="A0A538SBK7"/>
<evidence type="ECO:0000256" key="4">
    <source>
        <dbReference type="SAM" id="Phobius"/>
    </source>
</evidence>
<feature type="region of interest" description="Disordered" evidence="3">
    <location>
        <begin position="496"/>
        <end position="518"/>
    </location>
</feature>
<dbReference type="PANTHER" id="PTHR32309:SF31">
    <property type="entry name" value="CAPSULAR EXOPOLYSACCHARIDE FAMILY"/>
    <property type="match status" value="1"/>
</dbReference>
<accession>A0A538SBK7</accession>
<evidence type="ECO:0000313" key="7">
    <source>
        <dbReference type="Proteomes" id="UP000320184"/>
    </source>
</evidence>
<dbReference type="InterPro" id="IPR050445">
    <property type="entry name" value="Bact_polysacc_biosynth/exp"/>
</dbReference>
<keyword evidence="2" id="KW-0067">ATP-binding</keyword>
<keyword evidence="4" id="KW-1133">Transmembrane helix</keyword>
<protein>
    <recommendedName>
        <fullName evidence="5">Tyrosine-protein kinase G-rich domain-containing protein</fullName>
    </recommendedName>
</protein>
<dbReference type="Pfam" id="PF13807">
    <property type="entry name" value="GNVR"/>
    <property type="match status" value="1"/>
</dbReference>
<evidence type="ECO:0000256" key="1">
    <source>
        <dbReference type="ARBA" id="ARBA00022741"/>
    </source>
</evidence>
<organism evidence="6 7">
    <name type="scientific">Eiseniibacteriota bacterium</name>
    <dbReference type="NCBI Taxonomy" id="2212470"/>
    <lineage>
        <taxon>Bacteria</taxon>
        <taxon>Candidatus Eiseniibacteriota</taxon>
    </lineage>
</organism>
<dbReference type="InterPro" id="IPR027417">
    <property type="entry name" value="P-loop_NTPase"/>
</dbReference>
<comment type="caution">
    <text evidence="6">The sequence shown here is derived from an EMBL/GenBank/DDBJ whole genome shotgun (WGS) entry which is preliminary data.</text>
</comment>
<proteinExistence type="predicted"/>
<dbReference type="SUPFAM" id="SSF52540">
    <property type="entry name" value="P-loop containing nucleoside triphosphate hydrolases"/>
    <property type="match status" value="1"/>
</dbReference>
<dbReference type="CDD" id="cd05387">
    <property type="entry name" value="BY-kinase"/>
    <property type="match status" value="1"/>
</dbReference>
<gene>
    <name evidence="6" type="ORF">E6K73_11265</name>
</gene>
<evidence type="ECO:0000256" key="3">
    <source>
        <dbReference type="SAM" id="MobiDB-lite"/>
    </source>
</evidence>
<dbReference type="Gene3D" id="3.40.50.300">
    <property type="entry name" value="P-loop containing nucleotide triphosphate hydrolases"/>
    <property type="match status" value="1"/>
</dbReference>
<dbReference type="InterPro" id="IPR005702">
    <property type="entry name" value="Wzc-like_C"/>
</dbReference>
<feature type="transmembrane region" description="Helical" evidence="4">
    <location>
        <begin position="27"/>
        <end position="47"/>
    </location>
</feature>
<sequence length="746" mass="81474">MAVRAEALPSPPPDLRETWRVLMRRKVLMLVPWSAAVLGGATLAFLLKPIYFSGVTLLLERPQALSGALGGMVSAIGPEQQAEVMREQVQSSLFLRSVITASGVKSDPATRAWALRHADKVPGLSPDERVEAFLVDYLRDNINVRRGRGNVFQIIVGDYTAERARRLAEAVANEFVIASKAAQLEAVRATQEFSIEQQQVYKRKLDESEQRLEAFRRETISSSMTGSSVNEGNMARARTLLDQTGLDLDEQRQRVAQLHDQFGGKVRENDPALLTSPQTNELTGQLVGLERQLATAMLLADPNSDNGAGARQGIARKVAELERQFTANAAMALPGASSEARDLMVRYRLAQADLQAKEARRNYLSGQVSAYQSRAVMSPDRDLDLQRLNQEVESNRSFYNSFLEQSSAAQIAEAFENAKVSGRFVVLEPANLPRSPGKPNRPMLVLLSLVMGGVIGVGLVLVVEQHDQSVKNADEVENLLGLPVLGAVPRVEELRRARRSRGAPGGGAGAPPRDPGMLQRLKVESPLGLEFRRVYLKLARTRGRSLPGTLLVTSSTRGEGKTTTSACLGITFARELKGKVLLVDFDLRSPALHRSLGLPGSSWGTAHILRQQKFDERLVRATVLPNLDFLGAGKSERPASELIDTEAVEWFIQEARARYPLVLIDSAPNLAVPDPLILGRAVEGVVYVIKAGTTMRKAAEFGVKVQREARDNILGVLMNDAGEVLPRYYGYHDAYGDASEAAAGEA</sequence>
<name>A0A538SBK7_UNCEI</name>
<keyword evidence="1" id="KW-0547">Nucleotide-binding</keyword>
<dbReference type="InterPro" id="IPR032807">
    <property type="entry name" value="GNVR"/>
</dbReference>
<dbReference type="PANTHER" id="PTHR32309">
    <property type="entry name" value="TYROSINE-PROTEIN KINASE"/>
    <property type="match status" value="1"/>
</dbReference>